<sequence>MLFDAHTHLNYEEFSEEERLDRAREIEESDVEFIIDVGDSVESSEQAIKDAADYSWCYAAVGIHPDKALTYSDDDIDKIKELASAPKVQAIGEIGLDFHYGKDSKAEQIELFRKQIRIANELMMPIMIHTREADALTRDILIEEGAFSEERKAHFPERPDGQGEMVADARVQLHCYSGSLELAREYVKLGATFSIGGPLTFKNARKTVEVLEGIPLQFIMSETDAPFLAPEPKRGRPNKTPYIEHVVRRMALLKDIGFDEAVRITSENARRFFNIEVL</sequence>
<dbReference type="RefSeq" id="WP_106056404.1">
    <property type="nucleotide sequence ID" value="NZ_CP027228.1"/>
</dbReference>
<evidence type="ECO:0000313" key="3">
    <source>
        <dbReference type="Proteomes" id="UP000237883"/>
    </source>
</evidence>
<organism evidence="2 3">
    <name type="scientific">Mogibacterium diversum</name>
    <dbReference type="NCBI Taxonomy" id="114527"/>
    <lineage>
        <taxon>Bacteria</taxon>
        <taxon>Bacillati</taxon>
        <taxon>Bacillota</taxon>
        <taxon>Clostridia</taxon>
        <taxon>Peptostreptococcales</taxon>
        <taxon>Anaerovoracaceae</taxon>
        <taxon>Mogibacterium</taxon>
    </lineage>
</organism>
<reference evidence="3" key="1">
    <citation type="submission" date="2018-02" db="EMBL/GenBank/DDBJ databases">
        <authorList>
            <person name="Holder M.E."/>
            <person name="Ajami N.J."/>
            <person name="Petrosino J.F."/>
        </authorList>
    </citation>
    <scope>NUCLEOTIDE SEQUENCE [LARGE SCALE GENOMIC DNA]</scope>
    <source>
        <strain evidence="3">CCUG 47132</strain>
    </source>
</reference>
<dbReference type="PROSITE" id="PS01091">
    <property type="entry name" value="TATD_3"/>
    <property type="match status" value="1"/>
</dbReference>
<keyword evidence="3" id="KW-1185">Reference proteome</keyword>
<dbReference type="PIRSF" id="PIRSF005902">
    <property type="entry name" value="DNase_TatD"/>
    <property type="match status" value="1"/>
</dbReference>
<name>A0A2S0L2Q7_9FIRM</name>
<dbReference type="InterPro" id="IPR018228">
    <property type="entry name" value="DNase_TatD-rel_CS"/>
</dbReference>
<proteinExistence type="predicted"/>
<evidence type="ECO:0000313" key="2">
    <source>
        <dbReference type="EMBL" id="AVM47535.1"/>
    </source>
</evidence>
<dbReference type="PANTHER" id="PTHR46124:SF2">
    <property type="entry name" value="D-AMINOACYL-TRNA DEACYLASE"/>
    <property type="match status" value="1"/>
</dbReference>
<dbReference type="EMBL" id="CP027228">
    <property type="protein sequence ID" value="AVM47535.1"/>
    <property type="molecule type" value="Genomic_DNA"/>
</dbReference>
<dbReference type="SUPFAM" id="SSF51556">
    <property type="entry name" value="Metallo-dependent hydrolases"/>
    <property type="match status" value="1"/>
</dbReference>
<dbReference type="InterPro" id="IPR001130">
    <property type="entry name" value="TatD-like"/>
</dbReference>
<gene>
    <name evidence="2" type="ORF">C5Q96_01090</name>
</gene>
<dbReference type="OrthoDB" id="9810005at2"/>
<keyword evidence="1" id="KW-0378">Hydrolase</keyword>
<dbReference type="PANTHER" id="PTHR46124">
    <property type="entry name" value="D-AMINOACYL-TRNA DEACYLASE"/>
    <property type="match status" value="1"/>
</dbReference>
<dbReference type="KEGG" id="mdv:C5Q96_01090"/>
<dbReference type="GeneID" id="78390845"/>
<dbReference type="CDD" id="cd01310">
    <property type="entry name" value="TatD_DNAse"/>
    <property type="match status" value="1"/>
</dbReference>
<dbReference type="AlphaFoldDB" id="A0A2S0L2Q7"/>
<dbReference type="InterPro" id="IPR032466">
    <property type="entry name" value="Metal_Hydrolase"/>
</dbReference>
<accession>A0A2S0L2Q7</accession>
<dbReference type="GO" id="GO:0016788">
    <property type="term" value="F:hydrolase activity, acting on ester bonds"/>
    <property type="evidence" value="ECO:0007669"/>
    <property type="project" value="InterPro"/>
</dbReference>
<dbReference type="GO" id="GO:0005829">
    <property type="term" value="C:cytosol"/>
    <property type="evidence" value="ECO:0007669"/>
    <property type="project" value="TreeGrafter"/>
</dbReference>
<dbReference type="Gene3D" id="3.20.20.140">
    <property type="entry name" value="Metal-dependent hydrolases"/>
    <property type="match status" value="1"/>
</dbReference>
<dbReference type="Proteomes" id="UP000237883">
    <property type="component" value="Chromosome"/>
</dbReference>
<protein>
    <submittedName>
        <fullName evidence="2">TatD family deoxyribonuclease</fullName>
    </submittedName>
</protein>
<evidence type="ECO:0000256" key="1">
    <source>
        <dbReference type="ARBA" id="ARBA00022801"/>
    </source>
</evidence>
<dbReference type="PROSITE" id="PS01137">
    <property type="entry name" value="TATD_1"/>
    <property type="match status" value="1"/>
</dbReference>
<dbReference type="Pfam" id="PF01026">
    <property type="entry name" value="TatD_DNase"/>
    <property type="match status" value="1"/>
</dbReference>